<protein>
    <submittedName>
        <fullName evidence="2">MBL fold metallo-hydrolase</fullName>
    </submittedName>
</protein>
<sequence>MAKQTTRATRKRQPAKAAAQTAKKRSTTASAVSVRIRKTVAAKTSAKKAKRVGSKSVGKTAGKTGQGSVSVRMYRGLLGDFFLLQHTIGDRSFRMLIDCGVLQCIGKASAKPSTAGGKERIVAGVADFMRDTGGVLDLVVATHEHFDHLSGFIHAAEAFKDLTIRKVWMAWTEDRADKVLRMDTGTKRRRR</sequence>
<name>A0ABX8A8J7_9BRAD</name>
<proteinExistence type="predicted"/>
<dbReference type="Proteomes" id="UP000682843">
    <property type="component" value="Chromosome"/>
</dbReference>
<keyword evidence="3" id="KW-1185">Reference proteome</keyword>
<gene>
    <name evidence="2" type="ORF">RPMA_12900</name>
</gene>
<evidence type="ECO:0000256" key="1">
    <source>
        <dbReference type="SAM" id="MobiDB-lite"/>
    </source>
</evidence>
<feature type="region of interest" description="Disordered" evidence="1">
    <location>
        <begin position="1"/>
        <end position="32"/>
    </location>
</feature>
<dbReference type="RefSeq" id="WP_211913184.1">
    <property type="nucleotide sequence ID" value="NZ_CP036498.1"/>
</dbReference>
<dbReference type="CDD" id="cd06262">
    <property type="entry name" value="metallo-hydrolase-like_MBL-fold"/>
    <property type="match status" value="1"/>
</dbReference>
<organism evidence="2 3">
    <name type="scientific">Tardiphaga alba</name>
    <dbReference type="NCBI Taxonomy" id="340268"/>
    <lineage>
        <taxon>Bacteria</taxon>
        <taxon>Pseudomonadati</taxon>
        <taxon>Pseudomonadota</taxon>
        <taxon>Alphaproteobacteria</taxon>
        <taxon>Hyphomicrobiales</taxon>
        <taxon>Nitrobacteraceae</taxon>
        <taxon>Tardiphaga</taxon>
    </lineage>
</organism>
<dbReference type="InterPro" id="IPR036866">
    <property type="entry name" value="RibonucZ/Hydroxyglut_hydro"/>
</dbReference>
<reference evidence="2 3" key="1">
    <citation type="submission" date="2019-02" db="EMBL/GenBank/DDBJ databases">
        <title>Emended description of the genus Rhodopseudomonas and description of Rhodopseudomonas albus sp. nov., a non-phototrophic, heavy-metal-tolerant bacterium isolated from garden soil.</title>
        <authorList>
            <person name="Bao Z."/>
            <person name="Cao W.W."/>
            <person name="Sato Y."/>
            <person name="Nishizawa T."/>
            <person name="Zhao J."/>
            <person name="Guo Y."/>
            <person name="Ohta H."/>
        </authorList>
    </citation>
    <scope>NUCLEOTIDE SEQUENCE [LARGE SCALE GENOMIC DNA]</scope>
    <source>
        <strain evidence="2 3">SK50-23</strain>
    </source>
</reference>
<feature type="compositionally biased region" description="Low complexity" evidence="1">
    <location>
        <begin position="15"/>
        <end position="31"/>
    </location>
</feature>
<accession>A0ABX8A8J7</accession>
<dbReference type="SUPFAM" id="SSF56281">
    <property type="entry name" value="Metallo-hydrolase/oxidoreductase"/>
    <property type="match status" value="1"/>
</dbReference>
<feature type="region of interest" description="Disordered" evidence="1">
    <location>
        <begin position="45"/>
        <end position="66"/>
    </location>
</feature>
<dbReference type="EMBL" id="CP036498">
    <property type="protein sequence ID" value="QUS39636.1"/>
    <property type="molecule type" value="Genomic_DNA"/>
</dbReference>
<evidence type="ECO:0000313" key="3">
    <source>
        <dbReference type="Proteomes" id="UP000682843"/>
    </source>
</evidence>
<evidence type="ECO:0000313" key="2">
    <source>
        <dbReference type="EMBL" id="QUS39636.1"/>
    </source>
</evidence>
<dbReference type="Gene3D" id="3.60.15.10">
    <property type="entry name" value="Ribonuclease Z/Hydroxyacylglutathione hydrolase-like"/>
    <property type="match status" value="1"/>
</dbReference>